<feature type="transmembrane region" description="Helical" evidence="6">
    <location>
        <begin position="91"/>
        <end position="111"/>
    </location>
</feature>
<feature type="transmembrane region" description="Helical" evidence="6">
    <location>
        <begin position="50"/>
        <end position="71"/>
    </location>
</feature>
<feature type="domain" description="Major facilitator superfamily (MFS) profile" evidence="7">
    <location>
        <begin position="49"/>
        <end position="471"/>
    </location>
</feature>
<dbReference type="Pfam" id="PF07690">
    <property type="entry name" value="MFS_1"/>
    <property type="match status" value="1"/>
</dbReference>
<dbReference type="PANTHER" id="PTHR23502">
    <property type="entry name" value="MAJOR FACILITATOR SUPERFAMILY"/>
    <property type="match status" value="1"/>
</dbReference>
<keyword evidence="9" id="KW-1185">Reference proteome</keyword>
<dbReference type="Gene3D" id="1.20.1250.20">
    <property type="entry name" value="MFS general substrate transporter like domains"/>
    <property type="match status" value="1"/>
</dbReference>
<reference evidence="8" key="2">
    <citation type="journal article" date="2023" name="IMA Fungus">
        <title>Comparative genomic study of the Penicillium genus elucidates a diverse pangenome and 15 lateral gene transfer events.</title>
        <authorList>
            <person name="Petersen C."/>
            <person name="Sorensen T."/>
            <person name="Nielsen M.R."/>
            <person name="Sondergaard T.E."/>
            <person name="Sorensen J.L."/>
            <person name="Fitzpatrick D.A."/>
            <person name="Frisvad J.C."/>
            <person name="Nielsen K.L."/>
        </authorList>
    </citation>
    <scope>NUCLEOTIDE SEQUENCE</scope>
    <source>
        <strain evidence="8">IBT 30761</strain>
    </source>
</reference>
<sequence>MKTSDSDVSIHLENASPKQPLQDSSGDEDSRLVSPQDPRNWPLWKKNAQILMVAFHSMMGTFMAAGIIPAYDKFAEEYGVTVPDASYLTSFQILLLGLSPLIWNPVTAAYGRYNVSLLSVLGSMACNIGGARCTSYGAQMATRVLTAFLISPPIGNGSGVITQLCEPEKRAQKLGWWTLMTTIGTPAGPFFMGFVTKHIGVQWIFWIFAIINFCQFLLYLVIGDETIYNPDTERDNSKAFSKLIPRRISSRHLGLQDFIAPFALAQYPRILIATCAHAITFCYANIAIIVEMPIAFGEKFHFDAQQIGLQFIAIIIGCVLGEQVSGPMSDWFLQRVQQKRGHSYPADRLWLSYIAFATIIPGLLTWGFQLQNARSWNVTPCVGAAIASFGNQMQTTILTTFAVESKKERAAEVGIFINICRQIYGFIGPFYFPDMFAALGLGGAAGVMVAIIGGCALFPIIAIQFVATRADSQPLGRIIRA</sequence>
<dbReference type="Proteomes" id="UP001149074">
    <property type="component" value="Unassembled WGS sequence"/>
</dbReference>
<accession>A0A9W9FH64</accession>
<dbReference type="InterPro" id="IPR036259">
    <property type="entry name" value="MFS_trans_sf"/>
</dbReference>
<feature type="transmembrane region" description="Helical" evidence="6">
    <location>
        <begin position="436"/>
        <end position="467"/>
    </location>
</feature>
<keyword evidence="2 6" id="KW-0812">Transmembrane</keyword>
<dbReference type="AlphaFoldDB" id="A0A9W9FH64"/>
<dbReference type="RefSeq" id="XP_056475759.1">
    <property type="nucleotide sequence ID" value="XM_056619600.1"/>
</dbReference>
<reference evidence="8" key="1">
    <citation type="submission" date="2022-11" db="EMBL/GenBank/DDBJ databases">
        <authorList>
            <person name="Petersen C."/>
        </authorList>
    </citation>
    <scope>NUCLEOTIDE SEQUENCE</scope>
    <source>
        <strain evidence="8">IBT 30761</strain>
    </source>
</reference>
<evidence type="ECO:0000256" key="3">
    <source>
        <dbReference type="ARBA" id="ARBA00022989"/>
    </source>
</evidence>
<evidence type="ECO:0000256" key="1">
    <source>
        <dbReference type="ARBA" id="ARBA00004141"/>
    </source>
</evidence>
<dbReference type="OrthoDB" id="268400at2759"/>
<dbReference type="InterPro" id="IPR020846">
    <property type="entry name" value="MFS_dom"/>
</dbReference>
<feature type="transmembrane region" description="Helical" evidence="6">
    <location>
        <begin position="174"/>
        <end position="195"/>
    </location>
</feature>
<organism evidence="8 9">
    <name type="scientific">Penicillium argentinense</name>
    <dbReference type="NCBI Taxonomy" id="1131581"/>
    <lineage>
        <taxon>Eukaryota</taxon>
        <taxon>Fungi</taxon>
        <taxon>Dikarya</taxon>
        <taxon>Ascomycota</taxon>
        <taxon>Pezizomycotina</taxon>
        <taxon>Eurotiomycetes</taxon>
        <taxon>Eurotiomycetidae</taxon>
        <taxon>Eurotiales</taxon>
        <taxon>Aspergillaceae</taxon>
        <taxon>Penicillium</taxon>
    </lineage>
</organism>
<keyword evidence="4 6" id="KW-0472">Membrane</keyword>
<gene>
    <name evidence="8" type="ORF">N7532_007107</name>
</gene>
<dbReference type="SUPFAM" id="SSF103473">
    <property type="entry name" value="MFS general substrate transporter"/>
    <property type="match status" value="1"/>
</dbReference>
<dbReference type="InterPro" id="IPR011701">
    <property type="entry name" value="MFS"/>
</dbReference>
<proteinExistence type="predicted"/>
<evidence type="ECO:0000313" key="8">
    <source>
        <dbReference type="EMBL" id="KAJ5100106.1"/>
    </source>
</evidence>
<name>A0A9W9FH64_9EURO</name>
<feature type="compositionally biased region" description="Basic and acidic residues" evidence="5">
    <location>
        <begin position="1"/>
        <end position="10"/>
    </location>
</feature>
<dbReference type="GO" id="GO:0022857">
    <property type="term" value="F:transmembrane transporter activity"/>
    <property type="evidence" value="ECO:0007669"/>
    <property type="project" value="InterPro"/>
</dbReference>
<protein>
    <recommendedName>
        <fullName evidence="7">Major facilitator superfamily (MFS) profile domain-containing protein</fullName>
    </recommendedName>
</protein>
<comment type="caution">
    <text evidence="8">The sequence shown here is derived from an EMBL/GenBank/DDBJ whole genome shotgun (WGS) entry which is preliminary data.</text>
</comment>
<feature type="transmembrane region" description="Helical" evidence="6">
    <location>
        <begin position="270"/>
        <end position="295"/>
    </location>
</feature>
<dbReference type="PROSITE" id="PS50850">
    <property type="entry name" value="MFS"/>
    <property type="match status" value="1"/>
</dbReference>
<evidence type="ECO:0000256" key="2">
    <source>
        <dbReference type="ARBA" id="ARBA00022692"/>
    </source>
</evidence>
<comment type="subcellular location">
    <subcellularLocation>
        <location evidence="1">Membrane</location>
        <topology evidence="1">Multi-pass membrane protein</topology>
    </subcellularLocation>
</comment>
<keyword evidence="3 6" id="KW-1133">Transmembrane helix</keyword>
<feature type="transmembrane region" description="Helical" evidence="6">
    <location>
        <begin position="307"/>
        <end position="328"/>
    </location>
</feature>
<dbReference type="PANTHER" id="PTHR23502:SF2">
    <property type="entry name" value="TRANSPORTER, PUTATIVE (AFU_ORTHOLOGUE AFUA_2G08910)-RELATED"/>
    <property type="match status" value="1"/>
</dbReference>
<evidence type="ECO:0000256" key="5">
    <source>
        <dbReference type="SAM" id="MobiDB-lite"/>
    </source>
</evidence>
<feature type="transmembrane region" description="Helical" evidence="6">
    <location>
        <begin position="349"/>
        <end position="368"/>
    </location>
</feature>
<evidence type="ECO:0000259" key="7">
    <source>
        <dbReference type="PROSITE" id="PS50850"/>
    </source>
</evidence>
<evidence type="ECO:0000256" key="4">
    <source>
        <dbReference type="ARBA" id="ARBA00023136"/>
    </source>
</evidence>
<feature type="transmembrane region" description="Helical" evidence="6">
    <location>
        <begin position="201"/>
        <end position="222"/>
    </location>
</feature>
<evidence type="ECO:0000313" key="9">
    <source>
        <dbReference type="Proteomes" id="UP001149074"/>
    </source>
</evidence>
<dbReference type="GeneID" id="81358579"/>
<evidence type="ECO:0000256" key="6">
    <source>
        <dbReference type="SAM" id="Phobius"/>
    </source>
</evidence>
<dbReference type="EMBL" id="JAPQKI010000005">
    <property type="protein sequence ID" value="KAJ5100106.1"/>
    <property type="molecule type" value="Genomic_DNA"/>
</dbReference>
<feature type="region of interest" description="Disordered" evidence="5">
    <location>
        <begin position="1"/>
        <end position="37"/>
    </location>
</feature>
<dbReference type="GO" id="GO:0005886">
    <property type="term" value="C:plasma membrane"/>
    <property type="evidence" value="ECO:0007669"/>
    <property type="project" value="TreeGrafter"/>
</dbReference>